<feature type="transmembrane region" description="Helical" evidence="8">
    <location>
        <begin position="390"/>
        <end position="410"/>
    </location>
</feature>
<dbReference type="GO" id="GO:0005886">
    <property type="term" value="C:plasma membrane"/>
    <property type="evidence" value="ECO:0007669"/>
    <property type="project" value="UniProtKB-SubCell"/>
</dbReference>
<keyword evidence="3 8" id="KW-0813">Transport</keyword>
<dbReference type="InterPro" id="IPR001463">
    <property type="entry name" value="Na/Ala_symport"/>
</dbReference>
<dbReference type="OrthoDB" id="9804874at2"/>
<feature type="transmembrane region" description="Helical" evidence="8">
    <location>
        <begin position="183"/>
        <end position="202"/>
    </location>
</feature>
<dbReference type="Pfam" id="PF01235">
    <property type="entry name" value="Na_Ala_symp"/>
    <property type="match status" value="1"/>
</dbReference>
<comment type="subcellular location">
    <subcellularLocation>
        <location evidence="1 8">Cell membrane</location>
        <topology evidence="1 8">Multi-pass membrane protein</topology>
    </subcellularLocation>
</comment>
<dbReference type="Gene3D" id="1.20.1740.10">
    <property type="entry name" value="Amino acid/polyamine transporter I"/>
    <property type="match status" value="1"/>
</dbReference>
<evidence type="ECO:0000256" key="3">
    <source>
        <dbReference type="ARBA" id="ARBA00022448"/>
    </source>
</evidence>
<feature type="transmembrane region" description="Helical" evidence="8">
    <location>
        <begin position="149"/>
        <end position="171"/>
    </location>
</feature>
<organism evidence="9 10">
    <name type="scientific">Thermus filiformis</name>
    <dbReference type="NCBI Taxonomy" id="276"/>
    <lineage>
        <taxon>Bacteria</taxon>
        <taxon>Thermotogati</taxon>
        <taxon>Deinococcota</taxon>
        <taxon>Deinococci</taxon>
        <taxon>Thermales</taxon>
        <taxon>Thermaceae</taxon>
        <taxon>Thermus</taxon>
    </lineage>
</organism>
<keyword evidence="10" id="KW-1185">Reference proteome</keyword>
<reference evidence="9 10" key="1">
    <citation type="journal article" date="2015" name="Genome Announc.">
        <title>Draft Genome Sequence of the Thermophile Thermus filiformis ATCC 43280, Producer of Carotenoid-(Di)glucoside-Branched Fatty Acid (Di)esters and Source of Hyperthermostable Enzymes of Biotechnological Interest.</title>
        <authorList>
            <person name="Mandelli F."/>
            <person name="Oliveira Ramires B."/>
            <person name="Couger M.B."/>
            <person name="Paixao D.A."/>
            <person name="Camilo C.M."/>
            <person name="Polikarpov I."/>
            <person name="Prade R."/>
            <person name="Riano-Pachon D.M."/>
            <person name="Squina F.M."/>
        </authorList>
    </citation>
    <scope>NUCLEOTIDE SEQUENCE [LARGE SCALE GENOMIC DNA]</scope>
    <source>
        <strain evidence="9 10">ATCC 43280</strain>
    </source>
</reference>
<feature type="transmembrane region" description="Helical" evidence="8">
    <location>
        <begin position="310"/>
        <end position="329"/>
    </location>
</feature>
<name>A0A0A2XBQ3_THEFI</name>
<keyword evidence="8" id="KW-0769">Symport</keyword>
<dbReference type="AlphaFoldDB" id="A0A0A2XBQ3"/>
<dbReference type="NCBIfam" id="TIGR00835">
    <property type="entry name" value="agcS"/>
    <property type="match status" value="1"/>
</dbReference>
<evidence type="ECO:0000256" key="7">
    <source>
        <dbReference type="ARBA" id="ARBA00023136"/>
    </source>
</evidence>
<keyword evidence="6 8" id="KW-1133">Transmembrane helix</keyword>
<dbReference type="EMBL" id="JPSL02000038">
    <property type="protein sequence ID" value="KGQ22584.2"/>
    <property type="molecule type" value="Genomic_DNA"/>
</dbReference>
<proteinExistence type="inferred from homology"/>
<dbReference type="PRINTS" id="PR00175">
    <property type="entry name" value="NAALASMPORT"/>
</dbReference>
<dbReference type="STRING" id="276.THFILI_04065"/>
<evidence type="ECO:0000256" key="8">
    <source>
        <dbReference type="RuleBase" id="RU363064"/>
    </source>
</evidence>
<accession>A0A0A2XBQ3</accession>
<comment type="caution">
    <text evidence="9">The sequence shown here is derived from an EMBL/GenBank/DDBJ whole genome shotgun (WGS) entry which is preliminary data.</text>
</comment>
<evidence type="ECO:0000313" key="10">
    <source>
        <dbReference type="Proteomes" id="UP000030364"/>
    </source>
</evidence>
<dbReference type="Proteomes" id="UP000030364">
    <property type="component" value="Unassembled WGS sequence"/>
</dbReference>
<evidence type="ECO:0000256" key="2">
    <source>
        <dbReference type="ARBA" id="ARBA00009261"/>
    </source>
</evidence>
<comment type="similarity">
    <text evidence="2 8">Belongs to the alanine or glycine:cation symporter (AGCS) (TC 2.A.25) family.</text>
</comment>
<dbReference type="GO" id="GO:0005283">
    <property type="term" value="F:amino acid:sodium symporter activity"/>
    <property type="evidence" value="ECO:0007669"/>
    <property type="project" value="InterPro"/>
</dbReference>
<sequence length="451" mass="47602">MDILAWNEVLNRLVYGFPMKLVFLLVGAYLVVFRIRWFSAPLRMLRVSFAETFGAIRERTFGFGGQITPFQATMVALSATVGTGHLLGMLAAVLVGGPGAVFWMWVGYFFGAGTKFAEATLAVHYRRRFKDGSVSGGPMYYLFRGLPRWRFLGAVFAFFAAVAAFGIGNLAQGSALGGALSPWVPPGLLGLFLAVLVVLVLGGGVRRVALFAQYVVPLKLLLFLVAILPLLILYGGGLGQALVLVFQAAFTPEAALGGAAGYSLFAAINAGLGRGIFANEAGLGSAPIAHAQAMVDHPVRQGFWGVTEMFVSFLVTTLTALTFIASGLWRQAGGAAEAAQALFQAHPLGGAALAATVAVFALGAMVAWGFYGEEAAAYLLGEGIRWPYRLAFAVFALVGPLGGLEGFLAVSDTLNGLMAVPNLLGLVLLGPVVQRLVQGFFQGEAWRPPQD</sequence>
<dbReference type="PANTHER" id="PTHR30330:SF3">
    <property type="entry name" value="TRANSCRIPTIONAL REGULATOR, LRP FAMILY"/>
    <property type="match status" value="1"/>
</dbReference>
<evidence type="ECO:0000256" key="4">
    <source>
        <dbReference type="ARBA" id="ARBA00022475"/>
    </source>
</evidence>
<feature type="transmembrane region" description="Helical" evidence="8">
    <location>
        <begin position="214"/>
        <end position="234"/>
    </location>
</feature>
<keyword evidence="7 8" id="KW-0472">Membrane</keyword>
<evidence type="ECO:0000256" key="1">
    <source>
        <dbReference type="ARBA" id="ARBA00004651"/>
    </source>
</evidence>
<evidence type="ECO:0000313" key="9">
    <source>
        <dbReference type="EMBL" id="KGQ22584.2"/>
    </source>
</evidence>
<evidence type="ECO:0000256" key="5">
    <source>
        <dbReference type="ARBA" id="ARBA00022692"/>
    </source>
</evidence>
<dbReference type="RefSeq" id="WP_038062016.1">
    <property type="nucleotide sequence ID" value="NZ_JPSL02000038.1"/>
</dbReference>
<evidence type="ECO:0000256" key="6">
    <source>
        <dbReference type="ARBA" id="ARBA00022989"/>
    </source>
</evidence>
<feature type="transmembrane region" description="Helical" evidence="8">
    <location>
        <begin position="349"/>
        <end position="370"/>
    </location>
</feature>
<feature type="transmembrane region" description="Helical" evidence="8">
    <location>
        <begin position="12"/>
        <end position="33"/>
    </location>
</feature>
<keyword evidence="5 8" id="KW-0812">Transmembrane</keyword>
<gene>
    <name evidence="9" type="ORF">THFILI_04065</name>
</gene>
<protein>
    <submittedName>
        <fullName evidence="9">Alanine glycine permease</fullName>
    </submittedName>
</protein>
<dbReference type="PANTHER" id="PTHR30330">
    <property type="entry name" value="AGSS FAMILY TRANSPORTER, SODIUM-ALANINE"/>
    <property type="match status" value="1"/>
</dbReference>
<keyword evidence="4 8" id="KW-1003">Cell membrane</keyword>
<feature type="transmembrane region" description="Helical" evidence="8">
    <location>
        <begin position="416"/>
        <end position="437"/>
    </location>
</feature>